<dbReference type="KEGG" id="psel:GM415_02240"/>
<dbReference type="EMBL" id="CP046400">
    <property type="protein sequence ID" value="QGY39003.1"/>
    <property type="molecule type" value="Genomic_DNA"/>
</dbReference>
<organism evidence="1 2">
    <name type="scientific">Pseudodesulfovibrio cashew</name>
    <dbReference type="NCBI Taxonomy" id="2678688"/>
    <lineage>
        <taxon>Bacteria</taxon>
        <taxon>Pseudomonadati</taxon>
        <taxon>Thermodesulfobacteriota</taxon>
        <taxon>Desulfovibrionia</taxon>
        <taxon>Desulfovibrionales</taxon>
        <taxon>Desulfovibrionaceae</taxon>
    </lineage>
</organism>
<evidence type="ECO:0000313" key="2">
    <source>
        <dbReference type="Proteomes" id="UP000428328"/>
    </source>
</evidence>
<dbReference type="GO" id="GO:0000271">
    <property type="term" value="P:polysaccharide biosynthetic process"/>
    <property type="evidence" value="ECO:0007669"/>
    <property type="project" value="InterPro"/>
</dbReference>
<name>A0A6I6JEE6_9BACT</name>
<dbReference type="AlphaFoldDB" id="A0A6I6JEE6"/>
<evidence type="ECO:0000313" key="1">
    <source>
        <dbReference type="EMBL" id="QGY39003.1"/>
    </source>
</evidence>
<reference evidence="1 2" key="1">
    <citation type="submission" date="2019-11" db="EMBL/GenBank/DDBJ databases">
        <authorList>
            <person name="Zheng R.K."/>
            <person name="Sun C.M."/>
        </authorList>
    </citation>
    <scope>NUCLEOTIDE SEQUENCE [LARGE SCALE GENOMIC DNA]</scope>
    <source>
        <strain evidence="1 2">SRB007</strain>
    </source>
</reference>
<dbReference type="SUPFAM" id="SSF53756">
    <property type="entry name" value="UDP-Glycosyltransferase/glycogen phosphorylase"/>
    <property type="match status" value="1"/>
</dbReference>
<sequence>MVKKGNWKVSMSGSILCCMHQDYMEKVVSSIREEFKLPVVCIVMWQFVENQMTLSSMEKDNIGKFYSMPQFYFDNINRISGMKLDDLDSLQKTLEEELSINNNVMITYYDRMFYQIEDYRESRNLQVIYLLFAKKIFDENEIRYILLGRELYLWQILADIGLSRRIPAMGIAPTRHVGHRLFAYDSKNRQQGMEQIFNALMKEGTKDFDAKDIADADEWYERFINKPQIPRYVEHRSRSLLKNIKSVPRSMSFIKKNVEMYRNNEFDRNAGRLDSSVDSMLKWPRKALRMFRLEYTDFLVRKPDFSKKYIYLPLHKSPEVNDMYFGEEYSHHESFVFQLAKKLPSDYCLYVKDHTAMVGDRELGFYKRLKALYNVEVIHPYVSTFELSKNSAATLTVTGTAGWEAYLLNRPVVVLGRVFYNFLPNLLYADLYSPDFTERLLEYLDNFSEDPKGAQNALRAHFLASYKTSFSTREMDDLGAKAQDYARIPHNLFRKWGELLLESEPKACRGEQRTE</sequence>
<accession>A0A6I6JEE6</accession>
<keyword evidence="2" id="KW-1185">Reference proteome</keyword>
<dbReference type="InterPro" id="IPR007833">
    <property type="entry name" value="Capsule_polysaccharide_synth"/>
</dbReference>
<protein>
    <recommendedName>
        <fullName evidence="3">Capsule polysaccharide biosynthesis protein</fullName>
    </recommendedName>
</protein>
<evidence type="ECO:0008006" key="3">
    <source>
        <dbReference type="Google" id="ProtNLM"/>
    </source>
</evidence>
<proteinExistence type="predicted"/>
<dbReference type="GO" id="GO:0015774">
    <property type="term" value="P:polysaccharide transport"/>
    <property type="evidence" value="ECO:0007669"/>
    <property type="project" value="InterPro"/>
</dbReference>
<dbReference type="Proteomes" id="UP000428328">
    <property type="component" value="Chromosome"/>
</dbReference>
<gene>
    <name evidence="1" type="ORF">GM415_02240</name>
</gene>
<dbReference type="Pfam" id="PF05159">
    <property type="entry name" value="Capsule_synth"/>
    <property type="match status" value="1"/>
</dbReference>